<dbReference type="PANTHER" id="PTHR31635:SF196">
    <property type="entry name" value="REVERSE TRANSCRIPTASE DOMAIN-CONTAINING PROTEIN-RELATED"/>
    <property type="match status" value="1"/>
</dbReference>
<reference evidence="2" key="2">
    <citation type="submission" date="2017-11" db="EMBL/GenBank/DDBJ databases">
        <title>Coralsnake Venomics: Analyses of Venom Gland Transcriptomes and Proteomes of Six Brazilian Taxa.</title>
        <authorList>
            <person name="Aird S.D."/>
            <person name="Jorge da Silva N."/>
            <person name="Qiu L."/>
            <person name="Villar-Briones A."/>
            <person name="Aparecida-Saddi V."/>
            <person name="Campos-Telles M.P."/>
            <person name="Grau M."/>
            <person name="Mikheyev A.S."/>
        </authorList>
    </citation>
    <scope>NUCLEOTIDE SEQUENCE</scope>
    <source>
        <tissue evidence="2">Venom_gland</tissue>
    </source>
</reference>
<organism evidence="2">
    <name type="scientific">Micrurus paraensis</name>
    <dbReference type="NCBI Taxonomy" id="1970185"/>
    <lineage>
        <taxon>Eukaryota</taxon>
        <taxon>Metazoa</taxon>
        <taxon>Chordata</taxon>
        <taxon>Craniata</taxon>
        <taxon>Vertebrata</taxon>
        <taxon>Euteleostomi</taxon>
        <taxon>Lepidosauria</taxon>
        <taxon>Squamata</taxon>
        <taxon>Bifurcata</taxon>
        <taxon>Unidentata</taxon>
        <taxon>Episquamata</taxon>
        <taxon>Toxicofera</taxon>
        <taxon>Serpentes</taxon>
        <taxon>Colubroidea</taxon>
        <taxon>Elapidae</taxon>
        <taxon>Elapinae</taxon>
        <taxon>Micrurus</taxon>
    </lineage>
</organism>
<dbReference type="EMBL" id="IACL01057881">
    <property type="protein sequence ID" value="LAB08292.1"/>
    <property type="molecule type" value="Transcribed_RNA"/>
</dbReference>
<dbReference type="AlphaFoldDB" id="A0A2D4KHU3"/>
<dbReference type="InterPro" id="IPR000477">
    <property type="entry name" value="RT_dom"/>
</dbReference>
<proteinExistence type="predicted"/>
<evidence type="ECO:0000313" key="2">
    <source>
        <dbReference type="EMBL" id="LAB08292.1"/>
    </source>
</evidence>
<evidence type="ECO:0000259" key="1">
    <source>
        <dbReference type="Pfam" id="PF00078"/>
    </source>
</evidence>
<name>A0A2D4KHU3_9SAUR</name>
<dbReference type="PANTHER" id="PTHR31635">
    <property type="entry name" value="REVERSE TRANSCRIPTASE DOMAIN-CONTAINING PROTEIN-RELATED"/>
    <property type="match status" value="1"/>
</dbReference>
<dbReference type="Pfam" id="PF00078">
    <property type="entry name" value="RVT_1"/>
    <property type="match status" value="1"/>
</dbReference>
<reference evidence="2" key="1">
    <citation type="submission" date="2017-07" db="EMBL/GenBank/DDBJ databases">
        <authorList>
            <person name="Mikheyev A."/>
            <person name="Grau M."/>
        </authorList>
    </citation>
    <scope>NUCLEOTIDE SEQUENCE</scope>
    <source>
        <tissue evidence="2">Venom_gland</tissue>
    </source>
</reference>
<feature type="domain" description="Reverse transcriptase" evidence="1">
    <location>
        <begin position="6"/>
        <end position="119"/>
    </location>
</feature>
<protein>
    <recommendedName>
        <fullName evidence="1">Reverse transcriptase domain-containing protein</fullName>
    </recommendedName>
</protein>
<accession>A0A2D4KHU3</accession>
<sequence>MTIAAERMKKLLNQIIHLDQNGFLPKSQIRNNTRIVTNVLEYYEAHSEKQVALIFLDAQKAFDNFNWDYFIQQIIDMNFGPNFKRMIVAIYSTQKASVILNGDFTERFNITKGVRQGMSVVTSNHYPFNRSLISAD</sequence>